<reference evidence="13 14" key="1">
    <citation type="submission" date="2016-11" db="EMBL/GenBank/DDBJ databases">
        <authorList>
            <person name="Jaros S."/>
            <person name="Januszkiewicz K."/>
            <person name="Wedrychowicz H."/>
        </authorList>
    </citation>
    <scope>NUCLEOTIDE SEQUENCE [LARGE SCALE GENOMIC DNA]</scope>
    <source>
        <strain evidence="13">NCIMB 2154T</strain>
    </source>
</reference>
<comment type="similarity">
    <text evidence="8 9">Belongs to the TonB-dependent receptor family.</text>
</comment>
<dbReference type="NCBIfam" id="TIGR04057">
    <property type="entry name" value="SusC_RagA_signa"/>
    <property type="match status" value="1"/>
</dbReference>
<dbReference type="Pfam" id="PF13715">
    <property type="entry name" value="CarbopepD_reg_2"/>
    <property type="match status" value="1"/>
</dbReference>
<sequence>MKTKFNGILTLFLALIVQISFAQDKIISGVVSDESGPLPGVTIIKKGTTIGVETDFDGNYTINAKSGDVLVFNFVGMKTTQRTVKSSNQINVVMENDNVLEEVVILGYNSKSKDILTSGVSTVTAQEISAVSSTTNITNALQGKAAGVVVTAANGKPGEGAFVRIRGIGSANAGQEPLYIVDGIPVSESDLNLINSSDVESISVLKDASSTAAYGARGSNGVVVMTTKQGKQGAKAKIKFSSQIGFSEKVKDNFTMMNAEQKLQYEREIGKGTGSNLSENEWNRLVSYNHDWQNDLLKTGFIKSNGISISGGSEKSSYFVSFKSESDTGIIDGLNGFERTTGRINLSSELNDWLDFRITSGVSHTFSTEPRDTNNVQNPFAAMYTYNSYEPLYNLDSNGNIILDSNGQPTYNLTHSGFSISEAIRNNPSSEEYLRFIGSAALDFKFLENKLIYTPQISLTYNTLRSESYIQPGSVLDGYIGDKKAPGIKTDRGNSSFTYNFLNKISYNDSFDEVHNYGITLFTEFYNNNFRRYRLSSKGFPSPDLNTQDNSAEPTNASSFRSEETLFSTAALLDYNYNEKYVLSASLRRDGSSRFGDNKKYGVFWSASAAWNIHKEVFLKANFINDLKLRVSYGTSGNDRVPGRYSSLDTYSLTSYNGESAAYPNNVPNKDLQWESKASFDLGLDFTLFNRRVNGVINYFNTKTKDLIFQENLAQSTGAAGNPSRFVNLGKISSTGLEAELNGDLIKNENFTWNLGANIAFVRTIVDELPGGLDKHPSSYPNIILREGERMNTHFLVRYAGVNPKNGRALYYDKNGVITEKYNPNDAVVLKDKTPSPDFDGSLNTKLSYKGISLSANMYFKYGNYIYNNQESQHLTDGNSIVDNQRLDAFNFWRKPGDVNVLPNPKDPLNTSERSDRFLQDGSYLRLRSIKLGYDLPKKWLGKNSFFSGVNMYLQGQNIWTYAPHFKGDPEVGFASEESVGRNSVGFIPGAANLNSYPTVKSFLLGIDVTF</sequence>
<dbReference type="KEGG" id="tmar:MARIT_2380"/>
<dbReference type="InterPro" id="IPR023997">
    <property type="entry name" value="TonB-dep_OMP_SusC/RagA_CS"/>
</dbReference>
<dbReference type="InterPro" id="IPR023996">
    <property type="entry name" value="TonB-dep_OMP_SusC/RagA"/>
</dbReference>
<dbReference type="InterPro" id="IPR036942">
    <property type="entry name" value="Beta-barrel_TonB_sf"/>
</dbReference>
<dbReference type="GeneID" id="47723854"/>
<keyword evidence="13" id="KW-0675">Receptor</keyword>
<keyword evidence="2 8" id="KW-0813">Transport</keyword>
<evidence type="ECO:0000256" key="8">
    <source>
        <dbReference type="PROSITE-ProRule" id="PRU01360"/>
    </source>
</evidence>
<keyword evidence="10" id="KW-0732">Signal</keyword>
<evidence type="ECO:0000256" key="10">
    <source>
        <dbReference type="SAM" id="SignalP"/>
    </source>
</evidence>
<dbReference type="OrthoDB" id="9768177at2"/>
<keyword evidence="6 8" id="KW-0472">Membrane</keyword>
<dbReference type="Proteomes" id="UP000231564">
    <property type="component" value="Chromosome MARIT"/>
</dbReference>
<dbReference type="SUPFAM" id="SSF49464">
    <property type="entry name" value="Carboxypeptidase regulatory domain-like"/>
    <property type="match status" value="1"/>
</dbReference>
<evidence type="ECO:0000259" key="12">
    <source>
        <dbReference type="Pfam" id="PF07715"/>
    </source>
</evidence>
<keyword evidence="14" id="KW-1185">Reference proteome</keyword>
<dbReference type="InterPro" id="IPR000531">
    <property type="entry name" value="Beta-barrel_TonB"/>
</dbReference>
<keyword evidence="5 9" id="KW-0798">TonB box</keyword>
<evidence type="ECO:0000313" key="14">
    <source>
        <dbReference type="Proteomes" id="UP000231564"/>
    </source>
</evidence>
<dbReference type="InterPro" id="IPR012910">
    <property type="entry name" value="Plug_dom"/>
</dbReference>
<evidence type="ECO:0000259" key="11">
    <source>
        <dbReference type="Pfam" id="PF00593"/>
    </source>
</evidence>
<evidence type="ECO:0000256" key="2">
    <source>
        <dbReference type="ARBA" id="ARBA00022448"/>
    </source>
</evidence>
<dbReference type="EMBL" id="LT634361">
    <property type="protein sequence ID" value="SFZ83939.1"/>
    <property type="molecule type" value="Genomic_DNA"/>
</dbReference>
<dbReference type="GO" id="GO:0009279">
    <property type="term" value="C:cell outer membrane"/>
    <property type="evidence" value="ECO:0007669"/>
    <property type="project" value="UniProtKB-SubCell"/>
</dbReference>
<evidence type="ECO:0000256" key="9">
    <source>
        <dbReference type="RuleBase" id="RU003357"/>
    </source>
</evidence>
<dbReference type="InterPro" id="IPR037066">
    <property type="entry name" value="Plug_dom_sf"/>
</dbReference>
<evidence type="ECO:0000256" key="3">
    <source>
        <dbReference type="ARBA" id="ARBA00022452"/>
    </source>
</evidence>
<dbReference type="Gene3D" id="2.40.170.20">
    <property type="entry name" value="TonB-dependent receptor, beta-barrel domain"/>
    <property type="match status" value="1"/>
</dbReference>
<dbReference type="Pfam" id="PF07715">
    <property type="entry name" value="Plug"/>
    <property type="match status" value="1"/>
</dbReference>
<dbReference type="InterPro" id="IPR008969">
    <property type="entry name" value="CarboxyPept-like_regulatory"/>
</dbReference>
<evidence type="ECO:0000313" key="13">
    <source>
        <dbReference type="EMBL" id="SFZ83939.1"/>
    </source>
</evidence>
<feature type="signal peptide" evidence="10">
    <location>
        <begin position="1"/>
        <end position="22"/>
    </location>
</feature>
<dbReference type="RefSeq" id="WP_100211559.1">
    <property type="nucleotide sequence ID" value="NZ_LT634361.1"/>
</dbReference>
<dbReference type="InterPro" id="IPR039426">
    <property type="entry name" value="TonB-dep_rcpt-like"/>
</dbReference>
<feature type="domain" description="TonB-dependent receptor plug" evidence="12">
    <location>
        <begin position="117"/>
        <end position="222"/>
    </location>
</feature>
<protein>
    <submittedName>
        <fullName evidence="13">SusC/RagA family TonB-dependent receptor</fullName>
    </submittedName>
</protein>
<keyword evidence="3 8" id="KW-1134">Transmembrane beta strand</keyword>
<dbReference type="Pfam" id="PF00593">
    <property type="entry name" value="TonB_dep_Rec_b-barrel"/>
    <property type="match status" value="1"/>
</dbReference>
<evidence type="ECO:0000256" key="1">
    <source>
        <dbReference type="ARBA" id="ARBA00004571"/>
    </source>
</evidence>
<dbReference type="AlphaFoldDB" id="A0A2H1EBX6"/>
<dbReference type="PROSITE" id="PS52016">
    <property type="entry name" value="TONB_DEPENDENT_REC_3"/>
    <property type="match status" value="1"/>
</dbReference>
<proteinExistence type="inferred from homology"/>
<evidence type="ECO:0000256" key="5">
    <source>
        <dbReference type="ARBA" id="ARBA00023077"/>
    </source>
</evidence>
<name>A0A2H1EBX6_9FLAO</name>
<accession>A0A2H1EBX6</accession>
<comment type="subcellular location">
    <subcellularLocation>
        <location evidence="1 8">Cell outer membrane</location>
        <topology evidence="1 8">Multi-pass membrane protein</topology>
    </subcellularLocation>
</comment>
<feature type="domain" description="TonB-dependent receptor-like beta-barrel" evidence="11">
    <location>
        <begin position="417"/>
        <end position="849"/>
    </location>
</feature>
<evidence type="ECO:0000256" key="4">
    <source>
        <dbReference type="ARBA" id="ARBA00022692"/>
    </source>
</evidence>
<evidence type="ECO:0000256" key="7">
    <source>
        <dbReference type="ARBA" id="ARBA00023237"/>
    </source>
</evidence>
<dbReference type="STRING" id="1349785.GCA_000509405_02091"/>
<keyword evidence="4 8" id="KW-0812">Transmembrane</keyword>
<dbReference type="NCBIfam" id="TIGR04056">
    <property type="entry name" value="OMP_RagA_SusC"/>
    <property type="match status" value="1"/>
</dbReference>
<keyword evidence="7 8" id="KW-0998">Cell outer membrane</keyword>
<evidence type="ECO:0000256" key="6">
    <source>
        <dbReference type="ARBA" id="ARBA00023136"/>
    </source>
</evidence>
<organism evidence="13 14">
    <name type="scientific">Tenacibaculum maritimum NCIMB 2154</name>
    <dbReference type="NCBI Taxonomy" id="1349785"/>
    <lineage>
        <taxon>Bacteria</taxon>
        <taxon>Pseudomonadati</taxon>
        <taxon>Bacteroidota</taxon>
        <taxon>Flavobacteriia</taxon>
        <taxon>Flavobacteriales</taxon>
        <taxon>Flavobacteriaceae</taxon>
        <taxon>Tenacibaculum</taxon>
    </lineage>
</organism>
<gene>
    <name evidence="13" type="ORF">MARIT_2380</name>
</gene>
<dbReference type="Gene3D" id="2.170.130.10">
    <property type="entry name" value="TonB-dependent receptor, plug domain"/>
    <property type="match status" value="1"/>
</dbReference>
<dbReference type="SUPFAM" id="SSF56935">
    <property type="entry name" value="Porins"/>
    <property type="match status" value="1"/>
</dbReference>
<feature type="chain" id="PRO_5013695344" evidence="10">
    <location>
        <begin position="23"/>
        <end position="1011"/>
    </location>
</feature>